<keyword evidence="2" id="KW-0472">Membrane</keyword>
<organism evidence="3 4">
    <name type="scientific">Actinophytocola gossypii</name>
    <dbReference type="NCBI Taxonomy" id="2812003"/>
    <lineage>
        <taxon>Bacteria</taxon>
        <taxon>Bacillati</taxon>
        <taxon>Actinomycetota</taxon>
        <taxon>Actinomycetes</taxon>
        <taxon>Pseudonocardiales</taxon>
        <taxon>Pseudonocardiaceae</taxon>
    </lineage>
</organism>
<dbReference type="EMBL" id="JAFFZE010000011">
    <property type="protein sequence ID" value="MCT2584155.1"/>
    <property type="molecule type" value="Genomic_DNA"/>
</dbReference>
<dbReference type="RefSeq" id="WP_260191552.1">
    <property type="nucleotide sequence ID" value="NZ_JAFFZE010000011.1"/>
</dbReference>
<keyword evidence="4" id="KW-1185">Reference proteome</keyword>
<keyword evidence="2" id="KW-0812">Transmembrane</keyword>
<gene>
    <name evidence="3" type="ORF">JT362_13610</name>
</gene>
<feature type="region of interest" description="Disordered" evidence="1">
    <location>
        <begin position="353"/>
        <end position="374"/>
    </location>
</feature>
<evidence type="ECO:0000313" key="4">
    <source>
        <dbReference type="Proteomes" id="UP001156441"/>
    </source>
</evidence>
<evidence type="ECO:0000256" key="2">
    <source>
        <dbReference type="SAM" id="Phobius"/>
    </source>
</evidence>
<name>A0ABT2J9M7_9PSEU</name>
<protein>
    <recommendedName>
        <fullName evidence="5">NERD domain-containing protein</fullName>
    </recommendedName>
</protein>
<evidence type="ECO:0008006" key="5">
    <source>
        <dbReference type="Google" id="ProtNLM"/>
    </source>
</evidence>
<accession>A0ABT2J9M7</accession>
<feature type="transmembrane region" description="Helical" evidence="2">
    <location>
        <begin position="235"/>
        <end position="257"/>
    </location>
</feature>
<reference evidence="3 4" key="1">
    <citation type="submission" date="2021-02" db="EMBL/GenBank/DDBJ databases">
        <title>Actinophytocola xerophila sp. nov., isolated from soil of cotton cropping field.</title>
        <authorList>
            <person name="Huang R."/>
            <person name="Chen X."/>
            <person name="Ge X."/>
            <person name="Liu W."/>
        </authorList>
    </citation>
    <scope>NUCLEOTIDE SEQUENCE [LARGE SCALE GENOMIC DNA]</scope>
    <source>
        <strain evidence="3 4">S1-96</strain>
    </source>
</reference>
<comment type="caution">
    <text evidence="3">The sequence shown here is derived from an EMBL/GenBank/DDBJ whole genome shotgun (WGS) entry which is preliminary data.</text>
</comment>
<evidence type="ECO:0000256" key="1">
    <source>
        <dbReference type="SAM" id="MobiDB-lite"/>
    </source>
</evidence>
<evidence type="ECO:0000313" key="3">
    <source>
        <dbReference type="EMBL" id="MCT2584155.1"/>
    </source>
</evidence>
<keyword evidence="2" id="KW-1133">Transmembrane helix</keyword>
<proteinExistence type="predicted"/>
<dbReference type="Proteomes" id="UP001156441">
    <property type="component" value="Unassembled WGS sequence"/>
</dbReference>
<sequence length="424" mass="43928">MRLVRLGDESSKVGADVRAALASWGRGDHVVGGVALIGPPPGDTPPGVDAVVLLPRGVLVVAGVDLPDPAMRLDAPLTGQWKTDGWPLTRADGVVNPATEVTEAIAAITRHLEQADVEPLPVGTVIAVGPYVSQVHQPTSDLLRGVRVLHPEPGKLLTAARELATHPRPCTVAQARAILHALAPGNATLAGLDLAAEGFADTAAPGLSTASTTLIPKVPARPPAAAARRSGQLHWLPVSAAVLVAMLLLTGIVYAVASSGGDDQRAAGPTTTPPSAVEVEGQDFVPAGTVSDTDCAAHAYGDVQAWLERNRCGELVRMRFESTADGKRAAVMVAVLRFPESVLAEELRTVVDTPGSGAITDPATEDEPWPHGDEPAFESAAYASDLEGSSLKLAQAVWMDAPSTPDDEDLTRLATLALDIRAPV</sequence>